<evidence type="ECO:0000256" key="4">
    <source>
        <dbReference type="ARBA" id="ARBA00022692"/>
    </source>
</evidence>
<dbReference type="InterPro" id="IPR003820">
    <property type="entry name" value="KdpC"/>
</dbReference>
<evidence type="ECO:0000256" key="10">
    <source>
        <dbReference type="ARBA" id="ARBA00023136"/>
    </source>
</evidence>
<reference evidence="13" key="1">
    <citation type="submission" date="2013-08" db="EMBL/GenBank/DDBJ databases">
        <authorList>
            <person name="Mendez C."/>
            <person name="Richter M."/>
            <person name="Ferrer M."/>
            <person name="Sanchez J."/>
        </authorList>
    </citation>
    <scope>NUCLEOTIDE SEQUENCE</scope>
</reference>
<dbReference type="PANTHER" id="PTHR30042">
    <property type="entry name" value="POTASSIUM-TRANSPORTING ATPASE C CHAIN"/>
    <property type="match status" value="1"/>
</dbReference>
<keyword evidence="3" id="KW-0633">Potassium transport</keyword>
<keyword evidence="2" id="KW-1003">Cell membrane</keyword>
<feature type="region of interest" description="Disordered" evidence="11">
    <location>
        <begin position="1"/>
        <end position="68"/>
    </location>
</feature>
<organism evidence="13">
    <name type="scientific">mine drainage metagenome</name>
    <dbReference type="NCBI Taxonomy" id="410659"/>
    <lineage>
        <taxon>unclassified sequences</taxon>
        <taxon>metagenomes</taxon>
        <taxon>ecological metagenomes</taxon>
    </lineage>
</organism>
<feature type="transmembrane region" description="Helical" evidence="12">
    <location>
        <begin position="124"/>
        <end position="141"/>
    </location>
</feature>
<evidence type="ECO:0000256" key="9">
    <source>
        <dbReference type="ARBA" id="ARBA00023065"/>
    </source>
</evidence>
<dbReference type="GO" id="GO:0005524">
    <property type="term" value="F:ATP binding"/>
    <property type="evidence" value="ECO:0007669"/>
    <property type="project" value="UniProtKB-KW"/>
</dbReference>
<keyword evidence="8 12" id="KW-1133">Transmembrane helix</keyword>
<sequence>MSARTPPPDPIEPREVEVRPAPPEPDAAPEDDPSRTEPTASGPTAGAPARPAETGDGDDAGPHRPEVVRPAHSAGEHLRAALVVVVLSLFLVGIAYPVAVAAVAQVLDPSAANGSLLYYPNGTVAGSALVAQNLSAPYLFWERPSLADYNLFNGSPTPPGPSDPALVNETLSYMAQYGNYTVN</sequence>
<evidence type="ECO:0000256" key="6">
    <source>
        <dbReference type="ARBA" id="ARBA00022840"/>
    </source>
</evidence>
<keyword evidence="5" id="KW-0547">Nucleotide-binding</keyword>
<keyword evidence="10 12" id="KW-0472">Membrane</keyword>
<keyword evidence="1" id="KW-0813">Transport</keyword>
<reference evidence="13" key="2">
    <citation type="journal article" date="2014" name="ISME J.">
        <title>Microbial stratification in low pH oxic and suboxic macroscopic growths along an acid mine drainage.</title>
        <authorList>
            <person name="Mendez-Garcia C."/>
            <person name="Mesa V."/>
            <person name="Sprenger R.R."/>
            <person name="Richter M."/>
            <person name="Diez M.S."/>
            <person name="Solano J."/>
            <person name="Bargiela R."/>
            <person name="Golyshina O.V."/>
            <person name="Manteca A."/>
            <person name="Ramos J.L."/>
            <person name="Gallego J.R."/>
            <person name="Llorente I."/>
            <person name="Martins Dos Santos V.A."/>
            <person name="Jensen O.N."/>
            <person name="Pelaez A.I."/>
            <person name="Sanchez J."/>
            <person name="Ferrer M."/>
        </authorList>
    </citation>
    <scope>NUCLEOTIDE SEQUENCE</scope>
</reference>
<keyword evidence="9" id="KW-0406">Ion transport</keyword>
<dbReference type="AlphaFoldDB" id="T1C731"/>
<keyword evidence="4 12" id="KW-0812">Transmembrane</keyword>
<evidence type="ECO:0000256" key="7">
    <source>
        <dbReference type="ARBA" id="ARBA00022958"/>
    </source>
</evidence>
<feature type="non-terminal residue" evidence="13">
    <location>
        <position position="183"/>
    </location>
</feature>
<keyword evidence="6" id="KW-0067">ATP-binding</keyword>
<accession>T1C731</accession>
<feature type="compositionally biased region" description="Low complexity" evidence="11">
    <location>
        <begin position="36"/>
        <end position="54"/>
    </location>
</feature>
<evidence type="ECO:0000256" key="1">
    <source>
        <dbReference type="ARBA" id="ARBA00022448"/>
    </source>
</evidence>
<feature type="compositionally biased region" description="Pro residues" evidence="11">
    <location>
        <begin position="1"/>
        <end position="10"/>
    </location>
</feature>
<dbReference type="PANTHER" id="PTHR30042:SF2">
    <property type="entry name" value="POTASSIUM-TRANSPORTING ATPASE KDPC SUBUNIT"/>
    <property type="match status" value="1"/>
</dbReference>
<feature type="transmembrane region" description="Helical" evidence="12">
    <location>
        <begin position="80"/>
        <end position="104"/>
    </location>
</feature>
<evidence type="ECO:0000256" key="8">
    <source>
        <dbReference type="ARBA" id="ARBA00022989"/>
    </source>
</evidence>
<evidence type="ECO:0000256" key="3">
    <source>
        <dbReference type="ARBA" id="ARBA00022538"/>
    </source>
</evidence>
<evidence type="ECO:0000256" key="5">
    <source>
        <dbReference type="ARBA" id="ARBA00022741"/>
    </source>
</evidence>
<dbReference type="GO" id="GO:0016020">
    <property type="term" value="C:membrane"/>
    <property type="evidence" value="ECO:0007669"/>
    <property type="project" value="InterPro"/>
</dbReference>
<evidence type="ECO:0000256" key="12">
    <source>
        <dbReference type="SAM" id="Phobius"/>
    </source>
</evidence>
<dbReference type="GO" id="GO:0008556">
    <property type="term" value="F:P-type potassium transmembrane transporter activity"/>
    <property type="evidence" value="ECO:0007669"/>
    <property type="project" value="InterPro"/>
</dbReference>
<proteinExistence type="predicted"/>
<keyword evidence="7" id="KW-0630">Potassium</keyword>
<gene>
    <name evidence="13" type="ORF">B1A_00003</name>
</gene>
<dbReference type="EMBL" id="AUZX01000003">
    <property type="protein sequence ID" value="EQD81271.1"/>
    <property type="molecule type" value="Genomic_DNA"/>
</dbReference>
<name>T1C731_9ZZZZ</name>
<dbReference type="Pfam" id="PF02669">
    <property type="entry name" value="KdpC"/>
    <property type="match status" value="1"/>
</dbReference>
<evidence type="ECO:0000256" key="2">
    <source>
        <dbReference type="ARBA" id="ARBA00022475"/>
    </source>
</evidence>
<protein>
    <submittedName>
        <fullName evidence="13">ATPase, K+ transporting, KdpC subunit</fullName>
    </submittedName>
</protein>
<evidence type="ECO:0000313" key="13">
    <source>
        <dbReference type="EMBL" id="EQD81271.1"/>
    </source>
</evidence>
<comment type="caution">
    <text evidence="13">The sequence shown here is derived from an EMBL/GenBank/DDBJ whole genome shotgun (WGS) entry which is preliminary data.</text>
</comment>
<evidence type="ECO:0000256" key="11">
    <source>
        <dbReference type="SAM" id="MobiDB-lite"/>
    </source>
</evidence>